<sequence>MRIPKILFIGWLMTVLLTACKDDEKEYVDRFYHYTFENEDITVDGKEQTVNLTITAENKSDSWKSAWWVCKFEITDGSGNTVEVKKPAKDMTGEWYTMSSNDNNIKIELKPNDTGHTRSLKITIGEYGYEEDTIVVTQTSQQ</sequence>
<dbReference type="KEGG" id="mgod:E7746_03505"/>
<accession>A0A4P7VMI5</accession>
<reference evidence="1 2" key="1">
    <citation type="submission" date="2019-02" db="EMBL/GenBank/DDBJ databases">
        <title>Isolation and identification of novel species under the genus Muribaculum.</title>
        <authorList>
            <person name="Miyake S."/>
            <person name="Ding Y."/>
            <person name="Low A."/>
            <person name="Soh M."/>
            <person name="Seedorf H."/>
        </authorList>
    </citation>
    <scope>NUCLEOTIDE SEQUENCE [LARGE SCALE GENOMIC DNA]</scope>
    <source>
        <strain evidence="1 2">TLL-A4</strain>
    </source>
</reference>
<evidence type="ECO:0008006" key="3">
    <source>
        <dbReference type="Google" id="ProtNLM"/>
    </source>
</evidence>
<evidence type="ECO:0000313" key="2">
    <source>
        <dbReference type="Proteomes" id="UP000297031"/>
    </source>
</evidence>
<dbReference type="Proteomes" id="UP000297031">
    <property type="component" value="Chromosome"/>
</dbReference>
<name>A0A4P7VMI5_9BACT</name>
<evidence type="ECO:0000313" key="1">
    <source>
        <dbReference type="EMBL" id="QCD35011.1"/>
    </source>
</evidence>
<protein>
    <recommendedName>
        <fullName evidence="3">BACON domain-containing protein</fullName>
    </recommendedName>
</protein>
<dbReference type="PROSITE" id="PS51257">
    <property type="entry name" value="PROKAR_LIPOPROTEIN"/>
    <property type="match status" value="1"/>
</dbReference>
<dbReference type="AlphaFoldDB" id="A0A4P7VMI5"/>
<dbReference type="EMBL" id="CP039393">
    <property type="protein sequence ID" value="QCD35011.1"/>
    <property type="molecule type" value="Genomic_DNA"/>
</dbReference>
<gene>
    <name evidence="1" type="ORF">E7746_03505</name>
</gene>
<proteinExistence type="predicted"/>
<organism evidence="1 2">
    <name type="scientific">Muribaculum gordoncarteri</name>
    <dbReference type="NCBI Taxonomy" id="2530390"/>
    <lineage>
        <taxon>Bacteria</taxon>
        <taxon>Pseudomonadati</taxon>
        <taxon>Bacteroidota</taxon>
        <taxon>Bacteroidia</taxon>
        <taxon>Bacteroidales</taxon>
        <taxon>Muribaculaceae</taxon>
        <taxon>Muribaculum</taxon>
    </lineage>
</organism>
<keyword evidence="2" id="KW-1185">Reference proteome</keyword>
<dbReference type="RefSeq" id="WP_136409850.1">
    <property type="nucleotide sequence ID" value="NZ_CANQMU010000025.1"/>
</dbReference>